<feature type="domain" description="Isopenicillin N synthase-like Fe(2+) 2OG dioxygenase" evidence="1">
    <location>
        <begin position="230"/>
        <end position="311"/>
    </location>
</feature>
<dbReference type="Gene3D" id="3.90.79.10">
    <property type="entry name" value="Nucleoside Triphosphate Pyrophosphohydrolase"/>
    <property type="match status" value="1"/>
</dbReference>
<dbReference type="Pfam" id="PF03171">
    <property type="entry name" value="2OG-FeII_Oxy"/>
    <property type="match status" value="1"/>
</dbReference>
<dbReference type="OMA" id="LNPLACD"/>
<dbReference type="HOGENOM" id="CLU_470408_0_0_1"/>
<proteinExistence type="predicted"/>
<dbReference type="RefSeq" id="XP_001416038.1">
    <property type="nucleotide sequence ID" value="XM_001416001.1"/>
</dbReference>
<dbReference type="EMBL" id="CP000581">
    <property type="protein sequence ID" value="ABO94330.1"/>
    <property type="molecule type" value="Genomic_DNA"/>
</dbReference>
<organism evidence="2 3">
    <name type="scientific">Ostreococcus lucimarinus (strain CCE9901)</name>
    <dbReference type="NCBI Taxonomy" id="436017"/>
    <lineage>
        <taxon>Eukaryota</taxon>
        <taxon>Viridiplantae</taxon>
        <taxon>Chlorophyta</taxon>
        <taxon>Mamiellophyceae</taxon>
        <taxon>Mamiellales</taxon>
        <taxon>Bathycoccaceae</taxon>
        <taxon>Ostreococcus</taxon>
    </lineage>
</organism>
<name>A4RS96_OSTLU</name>
<dbReference type="GeneID" id="4999741"/>
<dbReference type="OrthoDB" id="288590at2759"/>
<keyword evidence="3" id="KW-1185">Reference proteome</keyword>
<sequence length="584" mass="65165">MHASDSVPRVSLIKLADGDDVEIARLGEALTSSERVGYFELDARDVGEASTSRVAPFDVARTYDIARTFFSLPEDVKALYVHSQYANESGGFVPLLEEYSYQKKTAALVESFDVVRELSSCEIEQVRDERGDDAARGLGPMDWPVEVPAMQSAFCSFYSACDGAARTLYRCFAKALHVDDEDVWVKKFGNTSHCSMRAMRYPSMKVDDEANEEDSTTRRSERIAASKVEIVGISEHTDFEFFTLLHQTCEGLELQGRDGAWRSAPAYENEAIFTCILSDAFEIFTNGVVRATPHRVRPSRDGRDRLSLVRFNGLNDDAVIAPLPQFVTPHRPLNAAYEPRTQGDHVGQNVTRASDNLADMIDKQVYPKSELTRPPKRFAQLLVLDVANGRILLGKHTRGEFAGRYTGFIAEVDSEKDLVPLDVARSVALEEAGLNPLACDALNDPKDLFEAARFVFRGWMPDGGLAVEHEFVCAFRDGTSVAKLFPTHARASADIIPTWFQQQEIPYADMPEDDAIWYPIVLGRFSKHDGVDESLVIGHFDFSGDEGELTDHAVHEVEFRHSSFNRSSTARVLARLERLEGRSV</sequence>
<gene>
    <name evidence="2" type="ORF">OSTLU_29289</name>
</gene>
<dbReference type="InterPro" id="IPR050231">
    <property type="entry name" value="Iron_ascorbate_oxido_reductase"/>
</dbReference>
<dbReference type="AlphaFoldDB" id="A4RS96"/>
<dbReference type="KEGG" id="olu:OSTLU_29289"/>
<evidence type="ECO:0000259" key="1">
    <source>
        <dbReference type="Pfam" id="PF03171"/>
    </source>
</evidence>
<reference evidence="2 3" key="1">
    <citation type="journal article" date="2007" name="Proc. Natl. Acad. Sci. U.S.A.">
        <title>The tiny eukaryote Ostreococcus provides genomic insights into the paradox of plankton speciation.</title>
        <authorList>
            <person name="Palenik B."/>
            <person name="Grimwood J."/>
            <person name="Aerts A."/>
            <person name="Rouze P."/>
            <person name="Salamov A."/>
            <person name="Putnam N."/>
            <person name="Dupont C."/>
            <person name="Jorgensen R."/>
            <person name="Derelle E."/>
            <person name="Rombauts S."/>
            <person name="Zhou K."/>
            <person name="Otillar R."/>
            <person name="Merchant S.S."/>
            <person name="Podell S."/>
            <person name="Gaasterland T."/>
            <person name="Napoli C."/>
            <person name="Gendler K."/>
            <person name="Manuell A."/>
            <person name="Tai V."/>
            <person name="Vallon O."/>
            <person name="Piganeau G."/>
            <person name="Jancek S."/>
            <person name="Heijde M."/>
            <person name="Jabbari K."/>
            <person name="Bowler C."/>
            <person name="Lohr M."/>
            <person name="Robbens S."/>
            <person name="Werner G."/>
            <person name="Dubchak I."/>
            <person name="Pazour G.J."/>
            <person name="Ren Q."/>
            <person name="Paulsen I."/>
            <person name="Delwiche C."/>
            <person name="Schmutz J."/>
            <person name="Rokhsar D."/>
            <person name="Van de Peer Y."/>
            <person name="Moreau H."/>
            <person name="Grigoriev I.V."/>
        </authorList>
    </citation>
    <scope>NUCLEOTIDE SEQUENCE [LARGE SCALE GENOMIC DNA]</scope>
    <source>
        <strain evidence="2 3">CCE9901</strain>
    </source>
</reference>
<dbReference type="SUPFAM" id="SSF51197">
    <property type="entry name" value="Clavaminate synthase-like"/>
    <property type="match status" value="1"/>
</dbReference>
<dbReference type="Proteomes" id="UP000001568">
    <property type="component" value="Chromosome 1"/>
</dbReference>
<dbReference type="Gene3D" id="2.60.120.330">
    <property type="entry name" value="B-lactam Antibiotic, Isopenicillin N Synthase, Chain"/>
    <property type="match status" value="1"/>
</dbReference>
<dbReference type="eggNOG" id="KOG0143">
    <property type="taxonomic scope" value="Eukaryota"/>
</dbReference>
<evidence type="ECO:0000313" key="2">
    <source>
        <dbReference type="EMBL" id="ABO94330.1"/>
    </source>
</evidence>
<dbReference type="PANTHER" id="PTHR47990">
    <property type="entry name" value="2-OXOGLUTARATE (2OG) AND FE(II)-DEPENDENT OXYGENASE SUPERFAMILY PROTEIN-RELATED"/>
    <property type="match status" value="1"/>
</dbReference>
<dbReference type="InterPro" id="IPR027443">
    <property type="entry name" value="IPNS-like_sf"/>
</dbReference>
<protein>
    <recommendedName>
        <fullName evidence="1">Isopenicillin N synthase-like Fe(2+) 2OG dioxygenase domain-containing protein</fullName>
    </recommendedName>
</protein>
<evidence type="ECO:0000313" key="3">
    <source>
        <dbReference type="Proteomes" id="UP000001568"/>
    </source>
</evidence>
<accession>A4RS96</accession>
<dbReference type="Gramene" id="ABO94330">
    <property type="protein sequence ID" value="ABO94330"/>
    <property type="gene ID" value="OSTLU_29289"/>
</dbReference>
<dbReference type="InterPro" id="IPR044861">
    <property type="entry name" value="IPNS-like_FE2OG_OXY"/>
</dbReference>